<feature type="compositionally biased region" description="Pro residues" evidence="4">
    <location>
        <begin position="280"/>
        <end position="293"/>
    </location>
</feature>
<evidence type="ECO:0000256" key="3">
    <source>
        <dbReference type="PROSITE-ProRule" id="PRU00339"/>
    </source>
</evidence>
<dbReference type="EMBL" id="AJWJ01000005">
    <property type="protein sequence ID" value="KAF2078388.1"/>
    <property type="molecule type" value="Genomic_DNA"/>
</dbReference>
<feature type="domain" description="PB1" evidence="5">
    <location>
        <begin position="304"/>
        <end position="379"/>
    </location>
</feature>
<dbReference type="SMART" id="SM00028">
    <property type="entry name" value="TPR"/>
    <property type="match status" value="2"/>
</dbReference>
<dbReference type="PROSITE" id="PS50005">
    <property type="entry name" value="TPR"/>
    <property type="match status" value="1"/>
</dbReference>
<evidence type="ECO:0000259" key="5">
    <source>
        <dbReference type="PROSITE" id="PS51745"/>
    </source>
</evidence>
<keyword evidence="1" id="KW-0677">Repeat</keyword>
<comment type="caution">
    <text evidence="6">The sequence shown here is derived from an EMBL/GenBank/DDBJ whole genome shotgun (WGS) entry which is preliminary data.</text>
</comment>
<dbReference type="PROSITE" id="PS51745">
    <property type="entry name" value="PB1"/>
    <property type="match status" value="1"/>
</dbReference>
<dbReference type="OrthoDB" id="9450131at2759"/>
<evidence type="ECO:0000313" key="7">
    <source>
        <dbReference type="Proteomes" id="UP000695562"/>
    </source>
</evidence>
<evidence type="ECO:0000256" key="1">
    <source>
        <dbReference type="ARBA" id="ARBA00022737"/>
    </source>
</evidence>
<dbReference type="CDD" id="cd05992">
    <property type="entry name" value="PB1"/>
    <property type="match status" value="1"/>
</dbReference>
<dbReference type="InterPro" id="IPR053793">
    <property type="entry name" value="PB1-like"/>
</dbReference>
<reference evidence="6" key="1">
    <citation type="submission" date="2020-01" db="EMBL/GenBank/DDBJ databases">
        <title>Development of genomics and gene disruption for Polysphondylium violaceum indicates a role for the polyketide synthase stlB in stalk morphogenesis.</title>
        <authorList>
            <person name="Narita B."/>
            <person name="Kawabe Y."/>
            <person name="Kin K."/>
            <person name="Saito T."/>
            <person name="Gibbs R."/>
            <person name="Kuspa A."/>
            <person name="Muzny D."/>
            <person name="Queller D."/>
            <person name="Richards S."/>
            <person name="Strassman J."/>
            <person name="Sucgang R."/>
            <person name="Worley K."/>
            <person name="Schaap P."/>
        </authorList>
    </citation>
    <scope>NUCLEOTIDE SEQUENCE</scope>
    <source>
        <strain evidence="6">QSvi11</strain>
    </source>
</reference>
<feature type="compositionally biased region" description="Polar residues" evidence="4">
    <location>
        <begin position="433"/>
        <end position="446"/>
    </location>
</feature>
<feature type="repeat" description="TPR" evidence="3">
    <location>
        <begin position="35"/>
        <end position="68"/>
    </location>
</feature>
<accession>A0A8J4V5S8</accession>
<feature type="compositionally biased region" description="Polar residues" evidence="4">
    <location>
        <begin position="396"/>
        <end position="426"/>
    </location>
</feature>
<dbReference type="InterPro" id="IPR019734">
    <property type="entry name" value="TPR_rpt"/>
</dbReference>
<dbReference type="InterPro" id="IPR051864">
    <property type="entry name" value="NCF2_NOXA1"/>
</dbReference>
<dbReference type="Proteomes" id="UP000695562">
    <property type="component" value="Unassembled WGS sequence"/>
</dbReference>
<dbReference type="InterPro" id="IPR011990">
    <property type="entry name" value="TPR-like_helical_dom_sf"/>
</dbReference>
<feature type="region of interest" description="Disordered" evidence="4">
    <location>
        <begin position="388"/>
        <end position="457"/>
    </location>
</feature>
<dbReference type="PANTHER" id="PTHR15175:SF0">
    <property type="entry name" value="SH3 DOMAIN-CONTAINING PROTEIN C23A1.17"/>
    <property type="match status" value="1"/>
</dbReference>
<sequence>MLKATLRKWNQSIDSYGRGQTNEAIGLLTSVDPTAKINYNIGVMYCKNANYAASIDFFTRSIDLDKWLAASYFMRGVANHLSGNLNHAIVDYDESIQRLRGHEYIDYRQLGLDTKLLLCEILFNKAIALGRAGGSVAAQALQCMVISEDPSFRQECKRLQDTGGSATFNIRMIPINLLFRPPKVSDKDGPSSSASSASSSSNSIPIPKSSGVSTASSGGSLPSPPVKKPSPPLPTPPKPPSVLSKSFSPTTTTTTTSYSSLSSSTGTRPAPSPSFASKNPPKPPPLPKKPLPSRPISMIVQEVSITIKVTYKDKRLIQITNPCNISTLRQKVDIKFGINSRDLYFKYPYSGDNEYYPIKSQKDLDLALSIPLTDLVISDYDDTDYNSNSSYSSSYEQPSHATTTTTSGISLEKSYNTIPTRPTQSRPAPPIPTASNTGTIGRSNSRFAPPIPARNPV</sequence>
<dbReference type="SUPFAM" id="SSF48452">
    <property type="entry name" value="TPR-like"/>
    <property type="match status" value="1"/>
</dbReference>
<dbReference type="AlphaFoldDB" id="A0A8J4V5S8"/>
<feature type="region of interest" description="Disordered" evidence="4">
    <location>
        <begin position="181"/>
        <end position="293"/>
    </location>
</feature>
<protein>
    <recommendedName>
        <fullName evidence="5">PB1 domain-containing protein</fullName>
    </recommendedName>
</protein>
<evidence type="ECO:0000313" key="6">
    <source>
        <dbReference type="EMBL" id="KAF2078388.1"/>
    </source>
</evidence>
<gene>
    <name evidence="6" type="ORF">CYY_000255</name>
</gene>
<name>A0A8J4V5S8_9MYCE</name>
<feature type="compositionally biased region" description="Pro residues" evidence="4">
    <location>
        <begin position="222"/>
        <end position="240"/>
    </location>
</feature>
<dbReference type="Gene3D" id="3.10.20.90">
    <property type="entry name" value="Phosphatidylinositol 3-kinase Catalytic Subunit, Chain A, domain 1"/>
    <property type="match status" value="1"/>
</dbReference>
<proteinExistence type="predicted"/>
<organism evidence="6 7">
    <name type="scientific">Polysphondylium violaceum</name>
    <dbReference type="NCBI Taxonomy" id="133409"/>
    <lineage>
        <taxon>Eukaryota</taxon>
        <taxon>Amoebozoa</taxon>
        <taxon>Evosea</taxon>
        <taxon>Eumycetozoa</taxon>
        <taxon>Dictyostelia</taxon>
        <taxon>Dictyosteliales</taxon>
        <taxon>Dictyosteliaceae</taxon>
        <taxon>Polysphondylium</taxon>
    </lineage>
</organism>
<dbReference type="SUPFAM" id="SSF54277">
    <property type="entry name" value="CAD &amp; PB1 domains"/>
    <property type="match status" value="1"/>
</dbReference>
<feature type="compositionally biased region" description="Low complexity" evidence="4">
    <location>
        <begin position="241"/>
        <end position="279"/>
    </location>
</feature>
<feature type="compositionally biased region" description="Low complexity" evidence="4">
    <location>
        <begin position="190"/>
        <end position="221"/>
    </location>
</feature>
<dbReference type="PANTHER" id="PTHR15175">
    <property type="entry name" value="NEUTROPHIL CYTOSOLIC FACTOR 2, NEUTROPHIL NADPH OXIDASE FACTOR 2"/>
    <property type="match status" value="1"/>
</dbReference>
<keyword evidence="7" id="KW-1185">Reference proteome</keyword>
<evidence type="ECO:0000256" key="4">
    <source>
        <dbReference type="SAM" id="MobiDB-lite"/>
    </source>
</evidence>
<dbReference type="Gene3D" id="1.25.40.10">
    <property type="entry name" value="Tetratricopeptide repeat domain"/>
    <property type="match status" value="1"/>
</dbReference>
<evidence type="ECO:0000256" key="2">
    <source>
        <dbReference type="ARBA" id="ARBA00022803"/>
    </source>
</evidence>
<keyword evidence="2 3" id="KW-0802">TPR repeat</keyword>